<proteinExistence type="predicted"/>
<dbReference type="SUPFAM" id="SSF55383">
    <property type="entry name" value="Copper amine oxidase, domain N"/>
    <property type="match status" value="1"/>
</dbReference>
<dbReference type="Gene3D" id="3.30.457.10">
    <property type="entry name" value="Copper amine oxidase-like, N-terminal domain"/>
    <property type="match status" value="1"/>
</dbReference>
<dbReference type="EMBL" id="JBBNPS010000032">
    <property type="protein sequence ID" value="MEQ3354280.1"/>
    <property type="molecule type" value="Genomic_DNA"/>
</dbReference>
<feature type="signal peptide" evidence="1">
    <location>
        <begin position="1"/>
        <end position="20"/>
    </location>
</feature>
<dbReference type="InterPro" id="IPR012854">
    <property type="entry name" value="Cu_amine_oxidase-like_N"/>
</dbReference>
<dbReference type="Proteomes" id="UP001481872">
    <property type="component" value="Unassembled WGS sequence"/>
</dbReference>
<evidence type="ECO:0000259" key="2">
    <source>
        <dbReference type="Pfam" id="PF07833"/>
    </source>
</evidence>
<feature type="domain" description="Copper amine oxidase-like N-terminal" evidence="2">
    <location>
        <begin position="28"/>
        <end position="128"/>
    </location>
</feature>
<protein>
    <submittedName>
        <fullName evidence="3">Copper amine oxidase N-terminal domain-containing protein</fullName>
    </submittedName>
</protein>
<name>A0ABV1J8K3_9FIRM</name>
<sequence length="369" mass="41486">MKKLLGLALALAMIPGLAFAAEPITLYINGIDARDYKEQPILRDNRLFLPVRRVTEAMGYKVDWKGESKTVTVGDVEMVVGEKDYVAKGEKKTMDVAPFIEKNRTYVPLRFLAEGMKLPVTWDENNRAAVVGEYKSAPAFKPEKTVTYGNVTFSLPKDWEKQLTITYAYNQVTFYDKMNHDAQDGYGRIGEIYNTANPDYPVPAILLAKGNCFYTLFTFSSDVQVADTGNKKLCDSYTKSNQLVREILKTVEINDVFKEADRVKVGEVSMVLPEAYKDVIGVEEIGGKVALFEKTNEKAKKGSGLIGTFRVVNQKELEKIEEDYRLFRYNKDGSLIFVRADKPSLKDPVLKKAYEEGVGKAGDILQTVK</sequence>
<dbReference type="Pfam" id="PF07833">
    <property type="entry name" value="Cu_amine_oxidN1"/>
    <property type="match status" value="1"/>
</dbReference>
<dbReference type="InterPro" id="IPR036582">
    <property type="entry name" value="Mao_N_sf"/>
</dbReference>
<comment type="caution">
    <text evidence="3">The sequence shown here is derived from an EMBL/GenBank/DDBJ whole genome shotgun (WGS) entry which is preliminary data.</text>
</comment>
<feature type="chain" id="PRO_5045059692" evidence="1">
    <location>
        <begin position="21"/>
        <end position="369"/>
    </location>
</feature>
<keyword evidence="4" id="KW-1185">Reference proteome</keyword>
<evidence type="ECO:0000313" key="3">
    <source>
        <dbReference type="EMBL" id="MEQ3354280.1"/>
    </source>
</evidence>
<organism evidence="3 4">
    <name type="scientific">Aedoeadaptatus acetigenes</name>
    <dbReference type="NCBI Taxonomy" id="2981723"/>
    <lineage>
        <taxon>Bacteria</taxon>
        <taxon>Bacillati</taxon>
        <taxon>Bacillota</taxon>
        <taxon>Tissierellia</taxon>
        <taxon>Tissierellales</taxon>
        <taxon>Peptoniphilaceae</taxon>
        <taxon>Aedoeadaptatus</taxon>
    </lineage>
</organism>
<reference evidence="3 4" key="1">
    <citation type="submission" date="2024-04" db="EMBL/GenBank/DDBJ databases">
        <title>Human intestinal bacterial collection.</title>
        <authorList>
            <person name="Pauvert C."/>
            <person name="Hitch T.C.A."/>
            <person name="Clavel T."/>
        </authorList>
    </citation>
    <scope>NUCLEOTIDE SEQUENCE [LARGE SCALE GENOMIC DNA]</scope>
    <source>
        <strain evidence="3 4">CLA-SR-H026</strain>
    </source>
</reference>
<gene>
    <name evidence="3" type="ORF">AAA081_08245</name>
</gene>
<accession>A0ABV1J8K3</accession>
<evidence type="ECO:0000256" key="1">
    <source>
        <dbReference type="SAM" id="SignalP"/>
    </source>
</evidence>
<dbReference type="RefSeq" id="WP_349054566.1">
    <property type="nucleotide sequence ID" value="NZ_JBBNPS010000032.1"/>
</dbReference>
<keyword evidence="1" id="KW-0732">Signal</keyword>
<evidence type="ECO:0000313" key="4">
    <source>
        <dbReference type="Proteomes" id="UP001481872"/>
    </source>
</evidence>